<organism evidence="1 2">
    <name type="scientific">Anabarilius grahami</name>
    <name type="common">Kanglang fish</name>
    <name type="synonym">Barilius grahami</name>
    <dbReference type="NCBI Taxonomy" id="495550"/>
    <lineage>
        <taxon>Eukaryota</taxon>
        <taxon>Metazoa</taxon>
        <taxon>Chordata</taxon>
        <taxon>Craniata</taxon>
        <taxon>Vertebrata</taxon>
        <taxon>Euteleostomi</taxon>
        <taxon>Actinopterygii</taxon>
        <taxon>Neopterygii</taxon>
        <taxon>Teleostei</taxon>
        <taxon>Ostariophysi</taxon>
        <taxon>Cypriniformes</taxon>
        <taxon>Xenocyprididae</taxon>
        <taxon>Xenocypridinae</taxon>
        <taxon>Xenocypridinae incertae sedis</taxon>
        <taxon>Anabarilius</taxon>
    </lineage>
</organism>
<name>A0A3N0Z4G0_ANAGA</name>
<dbReference type="Proteomes" id="UP000281406">
    <property type="component" value="Unassembled WGS sequence"/>
</dbReference>
<comment type="caution">
    <text evidence="1">The sequence shown here is derived from an EMBL/GenBank/DDBJ whole genome shotgun (WGS) entry which is preliminary data.</text>
</comment>
<proteinExistence type="predicted"/>
<sequence length="66" mass="7124">MTGEDIFSNTGHLSLEGKIEKVQVARMTRAQVPILDLSLRCGSKLHKASLWRDEALVGGPCGAHPP</sequence>
<keyword evidence="2" id="KW-1185">Reference proteome</keyword>
<protein>
    <submittedName>
        <fullName evidence="1">Uncharacterized protein</fullName>
    </submittedName>
</protein>
<dbReference type="AlphaFoldDB" id="A0A3N0Z4G0"/>
<dbReference type="OrthoDB" id="8880272at2759"/>
<evidence type="ECO:0000313" key="1">
    <source>
        <dbReference type="EMBL" id="ROL53377.1"/>
    </source>
</evidence>
<accession>A0A3N0Z4G0</accession>
<dbReference type="EMBL" id="RJVU01011161">
    <property type="protein sequence ID" value="ROL53377.1"/>
    <property type="molecule type" value="Genomic_DNA"/>
</dbReference>
<evidence type="ECO:0000313" key="2">
    <source>
        <dbReference type="Proteomes" id="UP000281406"/>
    </source>
</evidence>
<reference evidence="1 2" key="1">
    <citation type="submission" date="2018-10" db="EMBL/GenBank/DDBJ databases">
        <title>Genome assembly for a Yunnan-Guizhou Plateau 3E fish, Anabarilius grahami (Regan), and its evolutionary and genetic applications.</title>
        <authorList>
            <person name="Jiang W."/>
        </authorList>
    </citation>
    <scope>NUCLEOTIDE SEQUENCE [LARGE SCALE GENOMIC DNA]</scope>
    <source>
        <strain evidence="1">AG-KIZ</strain>
        <tissue evidence="1">Muscle</tissue>
    </source>
</reference>
<gene>
    <name evidence="1" type="ORF">DPX16_0063</name>
</gene>